<feature type="compositionally biased region" description="Polar residues" evidence="1">
    <location>
        <begin position="140"/>
        <end position="149"/>
    </location>
</feature>
<accession>W1PIA5</accession>
<dbReference type="Proteomes" id="UP000017836">
    <property type="component" value="Unassembled WGS sequence"/>
</dbReference>
<proteinExistence type="predicted"/>
<gene>
    <name evidence="2" type="ORF">AMTR_s00029p00218490</name>
</gene>
<evidence type="ECO:0000313" key="2">
    <source>
        <dbReference type="EMBL" id="ERN09697.1"/>
    </source>
</evidence>
<sequence>MVGITPPLPGPQQIPTFTPFIADPIVHIPVIDICSSGQAYFVSAGPAISTSISPLQLPNLNLVGGLIPKSESLVEKGARETLRLLIGSTQNETQFIEDSLCTALVGGSRGLFYGSRGMDIATSIGCFSANGSTHLISDSSMSTMHQQPGFSEKLNSIEESSSTIEDSLEVSGSQDEEGSSCSDEGA</sequence>
<dbReference type="Gramene" id="ERN09697">
    <property type="protein sequence ID" value="ERN09697"/>
    <property type="gene ID" value="AMTR_s00029p00218490"/>
</dbReference>
<dbReference type="PANTHER" id="PTHR36741:SF1">
    <property type="entry name" value="OS07G0100500 PROTEIN"/>
    <property type="match status" value="1"/>
</dbReference>
<dbReference type="AlphaFoldDB" id="W1PIA5"/>
<protein>
    <submittedName>
        <fullName evidence="2">Uncharacterized protein</fullName>
    </submittedName>
</protein>
<feature type="region of interest" description="Disordered" evidence="1">
    <location>
        <begin position="140"/>
        <end position="186"/>
    </location>
</feature>
<dbReference type="EMBL" id="KI392980">
    <property type="protein sequence ID" value="ERN09697.1"/>
    <property type="molecule type" value="Genomic_DNA"/>
</dbReference>
<dbReference type="eggNOG" id="ENOG502QPND">
    <property type="taxonomic scope" value="Eukaryota"/>
</dbReference>
<dbReference type="HOGENOM" id="CLU_1456338_0_0_1"/>
<organism evidence="2 3">
    <name type="scientific">Amborella trichopoda</name>
    <dbReference type="NCBI Taxonomy" id="13333"/>
    <lineage>
        <taxon>Eukaryota</taxon>
        <taxon>Viridiplantae</taxon>
        <taxon>Streptophyta</taxon>
        <taxon>Embryophyta</taxon>
        <taxon>Tracheophyta</taxon>
        <taxon>Spermatophyta</taxon>
        <taxon>Magnoliopsida</taxon>
        <taxon>Amborellales</taxon>
        <taxon>Amborellaceae</taxon>
        <taxon>Amborella</taxon>
    </lineage>
</organism>
<evidence type="ECO:0000256" key="1">
    <source>
        <dbReference type="SAM" id="MobiDB-lite"/>
    </source>
</evidence>
<evidence type="ECO:0000313" key="3">
    <source>
        <dbReference type="Proteomes" id="UP000017836"/>
    </source>
</evidence>
<keyword evidence="3" id="KW-1185">Reference proteome</keyword>
<name>W1PIA5_AMBTC</name>
<reference evidence="3" key="1">
    <citation type="journal article" date="2013" name="Science">
        <title>The Amborella genome and the evolution of flowering plants.</title>
        <authorList>
            <consortium name="Amborella Genome Project"/>
        </authorList>
    </citation>
    <scope>NUCLEOTIDE SEQUENCE [LARGE SCALE GENOMIC DNA]</scope>
</reference>
<dbReference type="PANTHER" id="PTHR36741">
    <property type="entry name" value="OS07G0100500 PROTEIN"/>
    <property type="match status" value="1"/>
</dbReference>